<evidence type="ECO:0000313" key="1">
    <source>
        <dbReference type="EMBL" id="CUN46663.1"/>
    </source>
</evidence>
<reference evidence="1 2" key="1">
    <citation type="submission" date="2015-09" db="EMBL/GenBank/DDBJ databases">
        <authorList>
            <consortium name="Pathogen Informatics"/>
        </authorList>
    </citation>
    <scope>NUCLEOTIDE SEQUENCE [LARGE SCALE GENOMIC DNA]</scope>
    <source>
        <strain evidence="1 2">2789STDY5834866</strain>
    </source>
</reference>
<proteinExistence type="predicted"/>
<gene>
    <name evidence="1" type="ORF">ERS852481_00232</name>
</gene>
<name>A0A173X4S0_9FIRM</name>
<evidence type="ECO:0000313" key="2">
    <source>
        <dbReference type="Proteomes" id="UP000095362"/>
    </source>
</evidence>
<dbReference type="Proteomes" id="UP000095362">
    <property type="component" value="Unassembled WGS sequence"/>
</dbReference>
<protein>
    <submittedName>
        <fullName evidence="1">Uncharacterized protein</fullName>
    </submittedName>
</protein>
<organism evidence="1 2">
    <name type="scientific">Coprococcus comes</name>
    <dbReference type="NCBI Taxonomy" id="410072"/>
    <lineage>
        <taxon>Bacteria</taxon>
        <taxon>Bacillati</taxon>
        <taxon>Bacillota</taxon>
        <taxon>Clostridia</taxon>
        <taxon>Lachnospirales</taxon>
        <taxon>Lachnospiraceae</taxon>
        <taxon>Coprococcus</taxon>
    </lineage>
</organism>
<sequence>MTVIFMSFIRKREWFRRKEAEIVRNYDRKALAAGKRCISMGEKDKSAGYGT</sequence>
<dbReference type="EMBL" id="CYZK01000001">
    <property type="protein sequence ID" value="CUN46663.1"/>
    <property type="molecule type" value="Genomic_DNA"/>
</dbReference>
<dbReference type="AlphaFoldDB" id="A0A173X4S0"/>
<accession>A0A173X4S0</accession>